<dbReference type="Proteomes" id="UP000034764">
    <property type="component" value="Unassembled WGS sequence"/>
</dbReference>
<evidence type="ECO:0000259" key="1">
    <source>
        <dbReference type="Pfam" id="PF01978"/>
    </source>
</evidence>
<gene>
    <name evidence="2" type="ORF">UT53_C0010G0014</name>
</gene>
<dbReference type="InterPro" id="IPR036390">
    <property type="entry name" value="WH_DNA-bd_sf"/>
</dbReference>
<dbReference type="PANTHER" id="PTHR34293">
    <property type="entry name" value="HTH-TYPE TRANSCRIPTIONAL REGULATOR TRMBL2"/>
    <property type="match status" value="1"/>
</dbReference>
<dbReference type="Pfam" id="PF01978">
    <property type="entry name" value="TrmB"/>
    <property type="match status" value="1"/>
</dbReference>
<dbReference type="InterPro" id="IPR051797">
    <property type="entry name" value="TrmB-like"/>
</dbReference>
<sequence length="253" mass="29128">MQYSHKILEKIGLSKGEIQVYLAGLKLGPALASALSKEAKLSRPLVYYILESLEAKGLVSKFGHKHGGRFTTESPSRLKGILERKRKELEKIEQQLDKATVELESLYSPKAKPSRIRFYEGIEGLKNIAQDTLSVKNTEILALVPTENTFALFDDSFLNYWRSEREKKQIKSRGIWSKFIDTPLQSQNLQELRVFPKDLMFPSTVVIYDNKVAVFSSPREQFAFVIESDEYAQTMKALFEQLWKRCRSNNRNL</sequence>
<dbReference type="EMBL" id="LBXD01000010">
    <property type="protein sequence ID" value="KKR23660.1"/>
    <property type="molecule type" value="Genomic_DNA"/>
</dbReference>
<evidence type="ECO:0000313" key="3">
    <source>
        <dbReference type="Proteomes" id="UP000034764"/>
    </source>
</evidence>
<name>A0A0G0RMD0_9BACT</name>
<comment type="caution">
    <text evidence="2">The sequence shown here is derived from an EMBL/GenBank/DDBJ whole genome shotgun (WGS) entry which is preliminary data.</text>
</comment>
<dbReference type="SUPFAM" id="SSF46785">
    <property type="entry name" value="Winged helix' DNA-binding domain"/>
    <property type="match status" value="1"/>
</dbReference>
<evidence type="ECO:0000313" key="2">
    <source>
        <dbReference type="EMBL" id="KKR23660.1"/>
    </source>
</evidence>
<accession>A0A0G0RMD0</accession>
<organism evidence="2 3">
    <name type="scientific">Candidatus Yanofskybacteria bacterium GW2011_GWD2_39_48</name>
    <dbReference type="NCBI Taxonomy" id="1619031"/>
    <lineage>
        <taxon>Bacteria</taxon>
        <taxon>Candidatus Yanofskyibacteriota</taxon>
    </lineage>
</organism>
<reference evidence="2 3" key="1">
    <citation type="journal article" date="2015" name="Nature">
        <title>rRNA introns, odd ribosomes, and small enigmatic genomes across a large radiation of phyla.</title>
        <authorList>
            <person name="Brown C.T."/>
            <person name="Hug L.A."/>
            <person name="Thomas B.C."/>
            <person name="Sharon I."/>
            <person name="Castelle C.J."/>
            <person name="Singh A."/>
            <person name="Wilkins M.J."/>
            <person name="Williams K.H."/>
            <person name="Banfield J.F."/>
        </authorList>
    </citation>
    <scope>NUCLEOTIDE SEQUENCE [LARGE SCALE GENOMIC DNA]</scope>
</reference>
<dbReference type="InterPro" id="IPR036388">
    <property type="entry name" value="WH-like_DNA-bd_sf"/>
</dbReference>
<dbReference type="AlphaFoldDB" id="A0A0G0RMD0"/>
<protein>
    <submittedName>
        <fullName evidence="2">Transcriptional regulator, TrmB</fullName>
    </submittedName>
</protein>
<dbReference type="PANTHER" id="PTHR34293:SF1">
    <property type="entry name" value="HTH-TYPE TRANSCRIPTIONAL REGULATOR TRMBL2"/>
    <property type="match status" value="1"/>
</dbReference>
<feature type="domain" description="Transcription regulator TrmB N-terminal" evidence="1">
    <location>
        <begin position="8"/>
        <end position="61"/>
    </location>
</feature>
<dbReference type="Gene3D" id="1.10.10.10">
    <property type="entry name" value="Winged helix-like DNA-binding domain superfamily/Winged helix DNA-binding domain"/>
    <property type="match status" value="1"/>
</dbReference>
<proteinExistence type="predicted"/>
<dbReference type="InterPro" id="IPR002831">
    <property type="entry name" value="Tscrpt_reg_TrmB_N"/>
</dbReference>